<evidence type="ECO:0000256" key="1">
    <source>
        <dbReference type="SAM" id="MobiDB-lite"/>
    </source>
</evidence>
<comment type="caution">
    <text evidence="2">The sequence shown here is derived from an EMBL/GenBank/DDBJ whole genome shotgun (WGS) entry which is preliminary data.</text>
</comment>
<evidence type="ECO:0000313" key="3">
    <source>
        <dbReference type="Proteomes" id="UP001371456"/>
    </source>
</evidence>
<dbReference type="AlphaFoldDB" id="A0AAN8TTZ0"/>
<gene>
    <name evidence="2" type="ORF">RDI58_010662</name>
</gene>
<dbReference type="EMBL" id="JBANQN010000004">
    <property type="protein sequence ID" value="KAK6791581.1"/>
    <property type="molecule type" value="Genomic_DNA"/>
</dbReference>
<feature type="region of interest" description="Disordered" evidence="1">
    <location>
        <begin position="27"/>
        <end position="62"/>
    </location>
</feature>
<name>A0AAN8TTZ0_SOLBU</name>
<feature type="compositionally biased region" description="Basic and acidic residues" evidence="1">
    <location>
        <begin position="31"/>
        <end position="45"/>
    </location>
</feature>
<organism evidence="2 3">
    <name type="scientific">Solanum bulbocastanum</name>
    <name type="common">Wild potato</name>
    <dbReference type="NCBI Taxonomy" id="147425"/>
    <lineage>
        <taxon>Eukaryota</taxon>
        <taxon>Viridiplantae</taxon>
        <taxon>Streptophyta</taxon>
        <taxon>Embryophyta</taxon>
        <taxon>Tracheophyta</taxon>
        <taxon>Spermatophyta</taxon>
        <taxon>Magnoliopsida</taxon>
        <taxon>eudicotyledons</taxon>
        <taxon>Gunneridae</taxon>
        <taxon>Pentapetalae</taxon>
        <taxon>asterids</taxon>
        <taxon>lamiids</taxon>
        <taxon>Solanales</taxon>
        <taxon>Solanaceae</taxon>
        <taxon>Solanoideae</taxon>
        <taxon>Solaneae</taxon>
        <taxon>Solanum</taxon>
    </lineage>
</organism>
<sequence length="62" mass="7525">MYPISQDDKHYLWEYTTLRKKKHTCKRVAKRDKSARKYDEIENKHSLVPPPTKSRSLSKENY</sequence>
<dbReference type="Proteomes" id="UP001371456">
    <property type="component" value="Unassembled WGS sequence"/>
</dbReference>
<protein>
    <submittedName>
        <fullName evidence="2">Uncharacterized protein</fullName>
    </submittedName>
</protein>
<reference evidence="2 3" key="1">
    <citation type="submission" date="2024-02" db="EMBL/GenBank/DDBJ databases">
        <title>de novo genome assembly of Solanum bulbocastanum strain 11H21.</title>
        <authorList>
            <person name="Hosaka A.J."/>
        </authorList>
    </citation>
    <scope>NUCLEOTIDE SEQUENCE [LARGE SCALE GENOMIC DNA]</scope>
    <source>
        <tissue evidence="2">Young leaves</tissue>
    </source>
</reference>
<proteinExistence type="predicted"/>
<evidence type="ECO:0000313" key="2">
    <source>
        <dbReference type="EMBL" id="KAK6791581.1"/>
    </source>
</evidence>
<accession>A0AAN8TTZ0</accession>
<keyword evidence="3" id="KW-1185">Reference proteome</keyword>